<dbReference type="Proteomes" id="UP000000600">
    <property type="component" value="Unassembled WGS sequence"/>
</dbReference>
<organism evidence="2 3">
    <name type="scientific">Paramecium tetraurelia</name>
    <dbReference type="NCBI Taxonomy" id="5888"/>
    <lineage>
        <taxon>Eukaryota</taxon>
        <taxon>Sar</taxon>
        <taxon>Alveolata</taxon>
        <taxon>Ciliophora</taxon>
        <taxon>Intramacronucleata</taxon>
        <taxon>Oligohymenophorea</taxon>
        <taxon>Peniculida</taxon>
        <taxon>Parameciidae</taxon>
        <taxon>Paramecium</taxon>
    </lineage>
</organism>
<keyword evidence="3" id="KW-1185">Reference proteome</keyword>
<dbReference type="KEGG" id="ptm:GSPATT00038151001"/>
<dbReference type="InParanoid" id="A0CFZ2"/>
<protein>
    <recommendedName>
        <fullName evidence="4">Myb-like domain-containing protein</fullName>
    </recommendedName>
</protein>
<proteinExistence type="predicted"/>
<name>A0CFZ2_PARTE</name>
<dbReference type="SUPFAM" id="SSF46689">
    <property type="entry name" value="Homeodomain-like"/>
    <property type="match status" value="1"/>
</dbReference>
<reference evidence="2 3" key="1">
    <citation type="journal article" date="2006" name="Nature">
        <title>Global trends of whole-genome duplications revealed by the ciliate Paramecium tetraurelia.</title>
        <authorList>
            <consortium name="Genoscope"/>
            <person name="Aury J.-M."/>
            <person name="Jaillon O."/>
            <person name="Duret L."/>
            <person name="Noel B."/>
            <person name="Jubin C."/>
            <person name="Porcel B.M."/>
            <person name="Segurens B."/>
            <person name="Daubin V."/>
            <person name="Anthouard V."/>
            <person name="Aiach N."/>
            <person name="Arnaiz O."/>
            <person name="Billaut A."/>
            <person name="Beisson J."/>
            <person name="Blanc I."/>
            <person name="Bouhouche K."/>
            <person name="Camara F."/>
            <person name="Duharcourt S."/>
            <person name="Guigo R."/>
            <person name="Gogendeau D."/>
            <person name="Katinka M."/>
            <person name="Keller A.-M."/>
            <person name="Kissmehl R."/>
            <person name="Klotz C."/>
            <person name="Koll F."/>
            <person name="Le Moue A."/>
            <person name="Lepere C."/>
            <person name="Malinsky S."/>
            <person name="Nowacki M."/>
            <person name="Nowak J.K."/>
            <person name="Plattner H."/>
            <person name="Poulain J."/>
            <person name="Ruiz F."/>
            <person name="Serrano V."/>
            <person name="Zagulski M."/>
            <person name="Dessen P."/>
            <person name="Betermier M."/>
            <person name="Weissenbach J."/>
            <person name="Scarpelli C."/>
            <person name="Schachter V."/>
            <person name="Sperling L."/>
            <person name="Meyer E."/>
            <person name="Cohen J."/>
            <person name="Wincker P."/>
        </authorList>
    </citation>
    <scope>NUCLEOTIDE SEQUENCE [LARGE SCALE GENOMIC DNA]</scope>
    <source>
        <strain evidence="2 3">Stock d4-2</strain>
    </source>
</reference>
<gene>
    <name evidence="2" type="ORF">GSPATT00038151001</name>
</gene>
<dbReference type="OMA" id="INNYLWL"/>
<dbReference type="GeneID" id="5022891"/>
<evidence type="ECO:0000313" key="2">
    <source>
        <dbReference type="EMBL" id="CAK69709.1"/>
    </source>
</evidence>
<evidence type="ECO:0000313" key="3">
    <source>
        <dbReference type="Proteomes" id="UP000000600"/>
    </source>
</evidence>
<dbReference type="RefSeq" id="XP_001437106.1">
    <property type="nucleotide sequence ID" value="XM_001437069.1"/>
</dbReference>
<dbReference type="AlphaFoldDB" id="A0CFZ2"/>
<dbReference type="InterPro" id="IPR009057">
    <property type="entry name" value="Homeodomain-like_sf"/>
</dbReference>
<dbReference type="OrthoDB" id="305253at2759"/>
<dbReference type="HOGENOM" id="CLU_115181_0_0_1"/>
<sequence>MHPYAQYPPFFQYSQAFQYPQLSIQQFNPYQHQQYINNYLWLNYQRAQQTHLLSEGSSQSPPIIKQENVVKQEQTLLKQSNFEPVEIMTNLENSKSAQPLKTRLNIQSQKSKRKGKRSSRRKLYNIGHWTTKEHNLYLSFTEMNKDIMLNSDLKKQNKIFKQMSNFIKTRSPSQCRSHHQKFDPKISTSNNTSNLIECDNVGNQE</sequence>
<dbReference type="Gene3D" id="1.10.10.60">
    <property type="entry name" value="Homeodomain-like"/>
    <property type="match status" value="1"/>
</dbReference>
<accession>A0CFZ2</accession>
<feature type="compositionally biased region" description="Basic residues" evidence="1">
    <location>
        <begin position="110"/>
        <end position="122"/>
    </location>
</feature>
<evidence type="ECO:0000256" key="1">
    <source>
        <dbReference type="SAM" id="MobiDB-lite"/>
    </source>
</evidence>
<dbReference type="EMBL" id="CT868072">
    <property type="protein sequence ID" value="CAK69709.1"/>
    <property type="molecule type" value="Genomic_DNA"/>
</dbReference>
<feature type="region of interest" description="Disordered" evidence="1">
    <location>
        <begin position="93"/>
        <end position="122"/>
    </location>
</feature>
<evidence type="ECO:0008006" key="4">
    <source>
        <dbReference type="Google" id="ProtNLM"/>
    </source>
</evidence>